<organism evidence="12">
    <name type="scientific">Phaeomonas parva</name>
    <dbReference type="NCBI Taxonomy" id="124430"/>
    <lineage>
        <taxon>Eukaryota</taxon>
        <taxon>Sar</taxon>
        <taxon>Stramenopiles</taxon>
        <taxon>Ochrophyta</taxon>
        <taxon>Pinguiophyceae</taxon>
        <taxon>Pinguiochrysidales</taxon>
        <taxon>Pinguiochrysidaceae</taxon>
        <taxon>Phaeomonas</taxon>
    </lineage>
</organism>
<feature type="compositionally biased region" description="Acidic residues" evidence="9">
    <location>
        <begin position="366"/>
        <end position="375"/>
    </location>
</feature>
<reference evidence="12" key="1">
    <citation type="submission" date="2021-01" db="EMBL/GenBank/DDBJ databases">
        <authorList>
            <person name="Corre E."/>
            <person name="Pelletier E."/>
            <person name="Niang G."/>
            <person name="Scheremetjew M."/>
            <person name="Finn R."/>
            <person name="Kale V."/>
            <person name="Holt S."/>
            <person name="Cochrane G."/>
            <person name="Meng A."/>
            <person name="Brown T."/>
            <person name="Cohen L."/>
        </authorList>
    </citation>
    <scope>NUCLEOTIDE SEQUENCE</scope>
    <source>
        <strain evidence="12">CCMP2877</strain>
    </source>
</reference>
<evidence type="ECO:0000256" key="10">
    <source>
        <dbReference type="SAM" id="SignalP"/>
    </source>
</evidence>
<accession>A0A7S1TYS9</accession>
<keyword evidence="5" id="KW-0210">Decarboxylase</keyword>
<proteinExistence type="predicted"/>
<evidence type="ECO:0000256" key="9">
    <source>
        <dbReference type="SAM" id="MobiDB-lite"/>
    </source>
</evidence>
<dbReference type="GO" id="GO:0004640">
    <property type="term" value="F:phosphoribosylanthranilate isomerase activity"/>
    <property type="evidence" value="ECO:0007669"/>
    <property type="project" value="TreeGrafter"/>
</dbReference>
<gene>
    <name evidence="12" type="ORF">PPAR1163_LOCUS10068</name>
</gene>
<evidence type="ECO:0000256" key="5">
    <source>
        <dbReference type="ARBA" id="ARBA00022793"/>
    </source>
</evidence>
<name>A0A7S1TYS9_9STRA</name>
<evidence type="ECO:0000256" key="1">
    <source>
        <dbReference type="ARBA" id="ARBA00001633"/>
    </source>
</evidence>
<dbReference type="EC" id="4.1.1.48" evidence="3"/>
<evidence type="ECO:0000313" key="12">
    <source>
        <dbReference type="EMBL" id="CAD9251706.1"/>
    </source>
</evidence>
<feature type="domain" description="Indole-3-glycerol phosphate synthase" evidence="11">
    <location>
        <begin position="83"/>
        <end position="256"/>
    </location>
</feature>
<dbReference type="InterPro" id="IPR013798">
    <property type="entry name" value="Indole-3-glycerol_P_synth_dom"/>
</dbReference>
<keyword evidence="10" id="KW-0732">Signal</keyword>
<dbReference type="PANTHER" id="PTHR22854:SF2">
    <property type="entry name" value="INDOLE-3-GLYCEROL-PHOSPHATE SYNTHASE"/>
    <property type="match status" value="1"/>
</dbReference>
<comment type="catalytic activity">
    <reaction evidence="1">
        <text>1-(2-carboxyphenylamino)-1-deoxy-D-ribulose 5-phosphate + H(+) = (1S,2R)-1-C-(indol-3-yl)glycerol 3-phosphate + CO2 + H2O</text>
        <dbReference type="Rhea" id="RHEA:23476"/>
        <dbReference type="ChEBI" id="CHEBI:15377"/>
        <dbReference type="ChEBI" id="CHEBI:15378"/>
        <dbReference type="ChEBI" id="CHEBI:16526"/>
        <dbReference type="ChEBI" id="CHEBI:58613"/>
        <dbReference type="ChEBI" id="CHEBI:58866"/>
        <dbReference type="EC" id="4.1.1.48"/>
    </reaction>
</comment>
<dbReference type="PANTHER" id="PTHR22854">
    <property type="entry name" value="TRYPTOPHAN BIOSYNTHESIS PROTEIN"/>
    <property type="match status" value="1"/>
</dbReference>
<dbReference type="InterPro" id="IPR045186">
    <property type="entry name" value="Indole-3-glycerol_P_synth"/>
</dbReference>
<sequence>MAAPSRWLLATLGLALLGCHYGWGWGLLPSAGLSNPCSPRGATSLHMARGDAGARLLEQVQRKRYEVQQLYREHDDATDPIRLRMGYMSQNFTLQATSRIRRQGDELRLSVCYDLKRFSPTGVRPAQVVGFADAGQMAATLADAGVDAILVNTDFNSYGGDVADLKAAVAATKDLPEERRPAIVMKDIIIDPIQVAVAAEAGADAVYLMACVAGPVLEDLMDAATVMGIEAIVEVHTPNEAKYAMSCGATLFALTNWDRPEGKLIPLHAAKLRNFLPDGVGCVALATGGLFMGDAADPADEAMAIGEMGFDGVVAGRGMAQWKDVTGLVKAIRAREGLPRVMLGMSPPVPPEEGEEDAAGQAVPEAEPEPSAEGA</sequence>
<feature type="region of interest" description="Disordered" evidence="9">
    <location>
        <begin position="343"/>
        <end position="375"/>
    </location>
</feature>
<evidence type="ECO:0000259" key="11">
    <source>
        <dbReference type="Pfam" id="PF00218"/>
    </source>
</evidence>
<dbReference type="AlphaFoldDB" id="A0A7S1TYS9"/>
<evidence type="ECO:0000256" key="7">
    <source>
        <dbReference type="ARBA" id="ARBA00023141"/>
    </source>
</evidence>
<protein>
    <recommendedName>
        <fullName evidence="3">indole-3-glycerol-phosphate synthase</fullName>
        <ecNumber evidence="3">4.1.1.48</ecNumber>
    </recommendedName>
</protein>
<dbReference type="GO" id="GO:0004425">
    <property type="term" value="F:indole-3-glycerol-phosphate synthase activity"/>
    <property type="evidence" value="ECO:0007669"/>
    <property type="project" value="UniProtKB-EC"/>
</dbReference>
<dbReference type="PROSITE" id="PS51257">
    <property type="entry name" value="PROKAR_LIPOPROTEIN"/>
    <property type="match status" value="1"/>
</dbReference>
<evidence type="ECO:0000256" key="6">
    <source>
        <dbReference type="ARBA" id="ARBA00022822"/>
    </source>
</evidence>
<evidence type="ECO:0000256" key="2">
    <source>
        <dbReference type="ARBA" id="ARBA00004696"/>
    </source>
</evidence>
<dbReference type="SUPFAM" id="SSF51366">
    <property type="entry name" value="Ribulose-phoshate binding barrel"/>
    <property type="match status" value="1"/>
</dbReference>
<keyword evidence="6" id="KW-0822">Tryptophan biosynthesis</keyword>
<keyword evidence="4" id="KW-0028">Amino-acid biosynthesis</keyword>
<feature type="chain" id="PRO_5030910589" description="indole-3-glycerol-phosphate synthase" evidence="10">
    <location>
        <begin position="25"/>
        <end position="375"/>
    </location>
</feature>
<dbReference type="InterPro" id="IPR013785">
    <property type="entry name" value="Aldolase_TIM"/>
</dbReference>
<dbReference type="Gene3D" id="3.20.20.70">
    <property type="entry name" value="Aldolase class I"/>
    <property type="match status" value="1"/>
</dbReference>
<dbReference type="GO" id="GO:0000162">
    <property type="term" value="P:L-tryptophan biosynthetic process"/>
    <property type="evidence" value="ECO:0007669"/>
    <property type="project" value="UniProtKB-UniPathway"/>
</dbReference>
<keyword evidence="7" id="KW-0057">Aromatic amino acid biosynthesis</keyword>
<dbReference type="EMBL" id="HBGJ01015607">
    <property type="protein sequence ID" value="CAD9251706.1"/>
    <property type="molecule type" value="Transcribed_RNA"/>
</dbReference>
<dbReference type="Pfam" id="PF00218">
    <property type="entry name" value="IGPS"/>
    <property type="match status" value="1"/>
</dbReference>
<dbReference type="InterPro" id="IPR011060">
    <property type="entry name" value="RibuloseP-bd_barrel"/>
</dbReference>
<feature type="signal peptide" evidence="10">
    <location>
        <begin position="1"/>
        <end position="24"/>
    </location>
</feature>
<keyword evidence="8" id="KW-0456">Lyase</keyword>
<evidence type="ECO:0000256" key="3">
    <source>
        <dbReference type="ARBA" id="ARBA00012362"/>
    </source>
</evidence>
<evidence type="ECO:0000256" key="8">
    <source>
        <dbReference type="ARBA" id="ARBA00023239"/>
    </source>
</evidence>
<dbReference type="UniPathway" id="UPA00035">
    <property type="reaction ID" value="UER00043"/>
</dbReference>
<evidence type="ECO:0000256" key="4">
    <source>
        <dbReference type="ARBA" id="ARBA00022605"/>
    </source>
</evidence>
<comment type="pathway">
    <text evidence="2">Amino-acid biosynthesis; L-tryptophan biosynthesis; L-tryptophan from chorismate: step 4/5.</text>
</comment>